<organism evidence="2 3">
    <name type="scientific">Leptidea sinapis</name>
    <dbReference type="NCBI Taxonomy" id="189913"/>
    <lineage>
        <taxon>Eukaryota</taxon>
        <taxon>Metazoa</taxon>
        <taxon>Ecdysozoa</taxon>
        <taxon>Arthropoda</taxon>
        <taxon>Hexapoda</taxon>
        <taxon>Insecta</taxon>
        <taxon>Pterygota</taxon>
        <taxon>Neoptera</taxon>
        <taxon>Endopterygota</taxon>
        <taxon>Lepidoptera</taxon>
        <taxon>Glossata</taxon>
        <taxon>Ditrysia</taxon>
        <taxon>Papilionoidea</taxon>
        <taxon>Pieridae</taxon>
        <taxon>Dismorphiinae</taxon>
        <taxon>Leptidea</taxon>
    </lineage>
</organism>
<gene>
    <name evidence="2" type="ORF">LSINAPIS_LOCUS3628</name>
</gene>
<reference evidence="2 3" key="1">
    <citation type="submission" date="2017-07" db="EMBL/GenBank/DDBJ databases">
        <authorList>
            <person name="Talla V."/>
            <person name="Backstrom N."/>
        </authorList>
    </citation>
    <scope>NUCLEOTIDE SEQUENCE [LARGE SCALE GENOMIC DNA]</scope>
</reference>
<keyword evidence="1" id="KW-0472">Membrane</keyword>
<accession>A0A5E4Q0P5</accession>
<dbReference type="AlphaFoldDB" id="A0A5E4Q0P5"/>
<dbReference type="EMBL" id="FZQP02000892">
    <property type="protein sequence ID" value="VVC90794.1"/>
    <property type="molecule type" value="Genomic_DNA"/>
</dbReference>
<evidence type="ECO:0000313" key="2">
    <source>
        <dbReference type="EMBL" id="VVC90794.1"/>
    </source>
</evidence>
<evidence type="ECO:0000313" key="3">
    <source>
        <dbReference type="Proteomes" id="UP000324832"/>
    </source>
</evidence>
<proteinExistence type="predicted"/>
<protein>
    <submittedName>
        <fullName evidence="2">Uncharacterized protein</fullName>
    </submittedName>
</protein>
<evidence type="ECO:0000256" key="1">
    <source>
        <dbReference type="SAM" id="Phobius"/>
    </source>
</evidence>
<name>A0A5E4Q0P5_9NEOP</name>
<feature type="transmembrane region" description="Helical" evidence="1">
    <location>
        <begin position="23"/>
        <end position="44"/>
    </location>
</feature>
<keyword evidence="1" id="KW-1133">Transmembrane helix</keyword>
<dbReference type="Proteomes" id="UP000324832">
    <property type="component" value="Unassembled WGS sequence"/>
</dbReference>
<sequence length="106" mass="11943">MKQDGQVECVKCIVIRSESKVSIVIVEFATAAMTISRCLVLLSFSTIERGRYSQYVCDGIPYSNVNLAIDGFKYGFLNPRQRLNAFKCGASIFNVKSNFVMREDKN</sequence>
<keyword evidence="3" id="KW-1185">Reference proteome</keyword>
<keyword evidence="1" id="KW-0812">Transmembrane</keyword>